<dbReference type="CDD" id="cd06171">
    <property type="entry name" value="Sigma70_r4"/>
    <property type="match status" value="1"/>
</dbReference>
<dbReference type="InterPro" id="IPR014284">
    <property type="entry name" value="RNA_pol_sigma-70_dom"/>
</dbReference>
<feature type="domain" description="RNA polymerase sigma-70 region 2" evidence="6">
    <location>
        <begin position="35"/>
        <end position="99"/>
    </location>
</feature>
<gene>
    <name evidence="8" type="ORF">JN10_1165</name>
</gene>
<dbReference type="AlphaFoldDB" id="A0A562UV82"/>
<comment type="similarity">
    <text evidence="1">Belongs to the sigma-70 factor family. ECF subfamily.</text>
</comment>
<dbReference type="Proteomes" id="UP000320547">
    <property type="component" value="Unassembled WGS sequence"/>
</dbReference>
<dbReference type="PANTHER" id="PTHR43133">
    <property type="entry name" value="RNA POLYMERASE ECF-TYPE SIGMA FACTO"/>
    <property type="match status" value="1"/>
</dbReference>
<accession>A0A562UV82</accession>
<dbReference type="InterPro" id="IPR007627">
    <property type="entry name" value="RNA_pol_sigma70_r2"/>
</dbReference>
<evidence type="ECO:0000259" key="7">
    <source>
        <dbReference type="Pfam" id="PF08281"/>
    </source>
</evidence>
<evidence type="ECO:0000256" key="2">
    <source>
        <dbReference type="ARBA" id="ARBA00023015"/>
    </source>
</evidence>
<dbReference type="Pfam" id="PF04542">
    <property type="entry name" value="Sigma70_r2"/>
    <property type="match status" value="1"/>
</dbReference>
<dbReference type="InterPro" id="IPR013249">
    <property type="entry name" value="RNA_pol_sigma70_r4_t2"/>
</dbReference>
<dbReference type="GO" id="GO:0003677">
    <property type="term" value="F:DNA binding"/>
    <property type="evidence" value="ECO:0007669"/>
    <property type="project" value="UniProtKB-KW"/>
</dbReference>
<organism evidence="8 9">
    <name type="scientific">Altererythrobacter ishigakiensis</name>
    <dbReference type="NCBI Taxonomy" id="476157"/>
    <lineage>
        <taxon>Bacteria</taxon>
        <taxon>Pseudomonadati</taxon>
        <taxon>Pseudomonadota</taxon>
        <taxon>Alphaproteobacteria</taxon>
        <taxon>Sphingomonadales</taxon>
        <taxon>Erythrobacteraceae</taxon>
        <taxon>Altererythrobacter</taxon>
    </lineage>
</organism>
<keyword evidence="2" id="KW-0805">Transcription regulation</keyword>
<dbReference type="Pfam" id="PF08281">
    <property type="entry name" value="Sigma70_r4_2"/>
    <property type="match status" value="1"/>
</dbReference>
<dbReference type="SUPFAM" id="SSF88946">
    <property type="entry name" value="Sigma2 domain of RNA polymerase sigma factors"/>
    <property type="match status" value="1"/>
</dbReference>
<keyword evidence="3" id="KW-0731">Sigma factor</keyword>
<keyword evidence="4" id="KW-0238">DNA-binding</keyword>
<evidence type="ECO:0000256" key="1">
    <source>
        <dbReference type="ARBA" id="ARBA00010641"/>
    </source>
</evidence>
<dbReference type="Gene3D" id="1.10.10.10">
    <property type="entry name" value="Winged helix-like DNA-binding domain superfamily/Winged helix DNA-binding domain"/>
    <property type="match status" value="1"/>
</dbReference>
<evidence type="ECO:0000256" key="4">
    <source>
        <dbReference type="ARBA" id="ARBA00023125"/>
    </source>
</evidence>
<dbReference type="PANTHER" id="PTHR43133:SF8">
    <property type="entry name" value="RNA POLYMERASE SIGMA FACTOR HI_1459-RELATED"/>
    <property type="match status" value="1"/>
</dbReference>
<dbReference type="InterPro" id="IPR036388">
    <property type="entry name" value="WH-like_DNA-bd_sf"/>
</dbReference>
<dbReference type="InterPro" id="IPR013325">
    <property type="entry name" value="RNA_pol_sigma_r2"/>
</dbReference>
<name>A0A562UV82_9SPHN</name>
<protein>
    <submittedName>
        <fullName evidence="8">RNA polymerase sigma-70 factor (ECF subfamily)</fullName>
    </submittedName>
</protein>
<dbReference type="STRING" id="476157.GCA_001663155_02188"/>
<sequence length="191" mass="21078">MTRKCSLAAETSAGLYDQLLVTLAKNGDRKAADLLVRRWHPRLVRTARRYTGDAGLAEQLAQECWIGILRGLFGLRDPSRFAPWAFTIMRKKGADMIRTSILEAERHHEPMDSSQAAQQEDRVAIAQAFAALPTDQRLAAHLHFVEGLTLNEIAAVQGVPPGTAKTRIFHARRKLKAALGEQAGTPTSKET</sequence>
<comment type="caution">
    <text evidence="8">The sequence shown here is derived from an EMBL/GenBank/DDBJ whole genome shotgun (WGS) entry which is preliminary data.</text>
</comment>
<evidence type="ECO:0000259" key="6">
    <source>
        <dbReference type="Pfam" id="PF04542"/>
    </source>
</evidence>
<dbReference type="RefSeq" id="WP_067601089.1">
    <property type="nucleotide sequence ID" value="NZ_CP015963.1"/>
</dbReference>
<keyword evidence="9" id="KW-1185">Reference proteome</keyword>
<evidence type="ECO:0000313" key="9">
    <source>
        <dbReference type="Proteomes" id="UP000320547"/>
    </source>
</evidence>
<dbReference type="GO" id="GO:0016987">
    <property type="term" value="F:sigma factor activity"/>
    <property type="evidence" value="ECO:0007669"/>
    <property type="project" value="UniProtKB-KW"/>
</dbReference>
<evidence type="ECO:0000256" key="3">
    <source>
        <dbReference type="ARBA" id="ARBA00023082"/>
    </source>
</evidence>
<evidence type="ECO:0000256" key="5">
    <source>
        <dbReference type="ARBA" id="ARBA00023163"/>
    </source>
</evidence>
<dbReference type="OrthoDB" id="9803470at2"/>
<reference evidence="8 9" key="1">
    <citation type="submission" date="2019-07" db="EMBL/GenBank/DDBJ databases">
        <title>Genomic Encyclopedia of Archaeal and Bacterial Type Strains, Phase II (KMG-II): from individual species to whole genera.</title>
        <authorList>
            <person name="Goeker M."/>
        </authorList>
    </citation>
    <scope>NUCLEOTIDE SEQUENCE [LARGE SCALE GENOMIC DNA]</scope>
    <source>
        <strain evidence="8 9">ATCC BAA-2084</strain>
    </source>
</reference>
<dbReference type="GO" id="GO:0006352">
    <property type="term" value="P:DNA-templated transcription initiation"/>
    <property type="evidence" value="ECO:0007669"/>
    <property type="project" value="InterPro"/>
</dbReference>
<dbReference type="Gene3D" id="1.10.1740.10">
    <property type="match status" value="1"/>
</dbReference>
<dbReference type="InterPro" id="IPR039425">
    <property type="entry name" value="RNA_pol_sigma-70-like"/>
</dbReference>
<feature type="domain" description="RNA polymerase sigma factor 70 region 4 type 2" evidence="7">
    <location>
        <begin position="123"/>
        <end position="175"/>
    </location>
</feature>
<proteinExistence type="inferred from homology"/>
<evidence type="ECO:0000313" key="8">
    <source>
        <dbReference type="EMBL" id="TWJ09529.1"/>
    </source>
</evidence>
<keyword evidence="5" id="KW-0804">Transcription</keyword>
<dbReference type="NCBIfam" id="TIGR02937">
    <property type="entry name" value="sigma70-ECF"/>
    <property type="match status" value="1"/>
</dbReference>
<dbReference type="SUPFAM" id="SSF88659">
    <property type="entry name" value="Sigma3 and sigma4 domains of RNA polymerase sigma factors"/>
    <property type="match status" value="1"/>
</dbReference>
<dbReference type="InterPro" id="IPR013324">
    <property type="entry name" value="RNA_pol_sigma_r3/r4-like"/>
</dbReference>
<dbReference type="EMBL" id="VLLK01000001">
    <property type="protein sequence ID" value="TWJ09529.1"/>
    <property type="molecule type" value="Genomic_DNA"/>
</dbReference>